<reference evidence="4 5" key="1">
    <citation type="submission" date="2019-09" db="EMBL/GenBank/DDBJ databases">
        <title>Draft genome of the ectomycorrhizal ascomycete Sphaerosporella brunnea.</title>
        <authorList>
            <consortium name="DOE Joint Genome Institute"/>
            <person name="Benucci G.M."/>
            <person name="Marozzi G."/>
            <person name="Antonielli L."/>
            <person name="Sanchez S."/>
            <person name="Marco P."/>
            <person name="Wang X."/>
            <person name="Falini L.B."/>
            <person name="Barry K."/>
            <person name="Haridas S."/>
            <person name="Lipzen A."/>
            <person name="Labutti K."/>
            <person name="Grigoriev I.V."/>
            <person name="Murat C."/>
            <person name="Martin F."/>
            <person name="Albertini E."/>
            <person name="Donnini D."/>
            <person name="Bonito G."/>
        </authorList>
    </citation>
    <scope>NUCLEOTIDE SEQUENCE [LARGE SCALE GENOMIC DNA]</scope>
    <source>
        <strain evidence="4 5">Sb_GMNB300</strain>
    </source>
</reference>
<gene>
    <name evidence="4" type="ORF">FN846DRAFT_392575</name>
</gene>
<feature type="repeat" description="WD" evidence="3">
    <location>
        <begin position="307"/>
        <end position="349"/>
    </location>
</feature>
<feature type="repeat" description="WD" evidence="3">
    <location>
        <begin position="120"/>
        <end position="164"/>
    </location>
</feature>
<dbReference type="AlphaFoldDB" id="A0A5J5F556"/>
<comment type="caution">
    <text evidence="4">The sequence shown here is derived from an EMBL/GenBank/DDBJ whole genome shotgun (WGS) entry which is preliminary data.</text>
</comment>
<feature type="repeat" description="WD" evidence="3">
    <location>
        <begin position="265"/>
        <end position="306"/>
    </location>
</feature>
<dbReference type="InterPro" id="IPR001680">
    <property type="entry name" value="WD40_rpt"/>
</dbReference>
<evidence type="ECO:0000313" key="5">
    <source>
        <dbReference type="Proteomes" id="UP000326924"/>
    </source>
</evidence>
<dbReference type="Proteomes" id="UP000326924">
    <property type="component" value="Unassembled WGS sequence"/>
</dbReference>
<dbReference type="PROSITE" id="PS50082">
    <property type="entry name" value="WD_REPEATS_2"/>
    <property type="match status" value="4"/>
</dbReference>
<dbReference type="SUPFAM" id="SSF50978">
    <property type="entry name" value="WD40 repeat-like"/>
    <property type="match status" value="1"/>
</dbReference>
<dbReference type="SMART" id="SM00320">
    <property type="entry name" value="WD40"/>
    <property type="match status" value="5"/>
</dbReference>
<dbReference type="InterPro" id="IPR015943">
    <property type="entry name" value="WD40/YVTN_repeat-like_dom_sf"/>
</dbReference>
<feature type="repeat" description="WD" evidence="3">
    <location>
        <begin position="78"/>
        <end position="119"/>
    </location>
</feature>
<proteinExistence type="predicted"/>
<evidence type="ECO:0000256" key="1">
    <source>
        <dbReference type="ARBA" id="ARBA00022574"/>
    </source>
</evidence>
<organism evidence="4 5">
    <name type="scientific">Sphaerosporella brunnea</name>
    <dbReference type="NCBI Taxonomy" id="1250544"/>
    <lineage>
        <taxon>Eukaryota</taxon>
        <taxon>Fungi</taxon>
        <taxon>Dikarya</taxon>
        <taxon>Ascomycota</taxon>
        <taxon>Pezizomycotina</taxon>
        <taxon>Pezizomycetes</taxon>
        <taxon>Pezizales</taxon>
        <taxon>Pyronemataceae</taxon>
        <taxon>Sphaerosporella</taxon>
    </lineage>
</organism>
<dbReference type="Pfam" id="PF00400">
    <property type="entry name" value="WD40"/>
    <property type="match status" value="4"/>
</dbReference>
<sequence length="388" mass="42391">MSVSTDPGHFFQTETSLATAARRAAKAGNKNGSPIVATSKILSLLPDPRSHDHVYVAESCGIVRRVGLKTADIKNAVYRGFTTPVTCLALDNTGKTLFAGAWEKTIIAWDVATRQVRATFRGHSDFVKSLLYIPTPDNNGLLLSGSSDANIIIWNPITGQRLGTLKGHTRAVGTMAVDPILSTEKEAVVFAGGSERDIRRWRIPFATPERAEETGDIIREFETNVHRLRFLGEDLDCWGCSADGTVRRLLVREDGTKTASRTDTLLQHPDYVNDVVMSGNGQWVITACRDEEVRVWDVSSGELYHTFSGHADEVVGLAVVGERGDTLISVSIDCTIRRWSLKPSALAKAIEAHKAQEGVSLEKEVSDKEGLLTAEEEAELAELMDDSD</sequence>
<dbReference type="PROSITE" id="PS50294">
    <property type="entry name" value="WD_REPEATS_REGION"/>
    <property type="match status" value="2"/>
</dbReference>
<accession>A0A5J5F556</accession>
<dbReference type="PANTHER" id="PTHR19848:SF8">
    <property type="entry name" value="F-BOX AND WD REPEAT DOMAIN CONTAINING 7"/>
    <property type="match status" value="1"/>
</dbReference>
<dbReference type="PANTHER" id="PTHR19848">
    <property type="entry name" value="WD40 REPEAT PROTEIN"/>
    <property type="match status" value="1"/>
</dbReference>
<keyword evidence="2" id="KW-0677">Repeat</keyword>
<dbReference type="InParanoid" id="A0A5J5F556"/>
<dbReference type="InterPro" id="IPR019775">
    <property type="entry name" value="WD40_repeat_CS"/>
</dbReference>
<evidence type="ECO:0000256" key="3">
    <source>
        <dbReference type="PROSITE-ProRule" id="PRU00221"/>
    </source>
</evidence>
<dbReference type="OrthoDB" id="6262491at2759"/>
<dbReference type="PROSITE" id="PS00678">
    <property type="entry name" value="WD_REPEATS_1"/>
    <property type="match status" value="1"/>
</dbReference>
<evidence type="ECO:0000256" key="2">
    <source>
        <dbReference type="ARBA" id="ARBA00022737"/>
    </source>
</evidence>
<dbReference type="InterPro" id="IPR036322">
    <property type="entry name" value="WD40_repeat_dom_sf"/>
</dbReference>
<dbReference type="Gene3D" id="2.130.10.10">
    <property type="entry name" value="YVTN repeat-like/Quinoprotein amine dehydrogenase"/>
    <property type="match status" value="2"/>
</dbReference>
<dbReference type="CDD" id="cd00200">
    <property type="entry name" value="WD40"/>
    <property type="match status" value="1"/>
</dbReference>
<dbReference type="EMBL" id="VXIS01000032">
    <property type="protein sequence ID" value="KAA8911758.1"/>
    <property type="molecule type" value="Genomic_DNA"/>
</dbReference>
<keyword evidence="5" id="KW-1185">Reference proteome</keyword>
<evidence type="ECO:0000313" key="4">
    <source>
        <dbReference type="EMBL" id="KAA8911758.1"/>
    </source>
</evidence>
<name>A0A5J5F556_9PEZI</name>
<keyword evidence="1 3" id="KW-0853">WD repeat</keyword>
<protein>
    <submittedName>
        <fullName evidence="4">WD40-repeat-containing domain protein</fullName>
    </submittedName>
</protein>